<dbReference type="Proteomes" id="UP000183788">
    <property type="component" value="Unassembled WGS sequence"/>
</dbReference>
<evidence type="ECO:0000313" key="3">
    <source>
        <dbReference type="Proteomes" id="UP000183788"/>
    </source>
</evidence>
<accession>A0A1K1RYN9</accession>
<feature type="region of interest" description="Disordered" evidence="1">
    <location>
        <begin position="48"/>
        <end position="68"/>
    </location>
</feature>
<reference evidence="2 3" key="1">
    <citation type="submission" date="2016-11" db="EMBL/GenBank/DDBJ databases">
        <authorList>
            <person name="Jaros S."/>
            <person name="Januszkiewicz K."/>
            <person name="Wedrychowicz H."/>
        </authorList>
    </citation>
    <scope>NUCLEOTIDE SEQUENCE [LARGE SCALE GENOMIC DNA]</scope>
    <source>
        <strain evidence="2 3">DSM 784</strain>
    </source>
</reference>
<dbReference type="STRING" id="1004.SAMN05661012_04496"/>
<dbReference type="EMBL" id="FPIZ01000015">
    <property type="protein sequence ID" value="SFW77280.1"/>
    <property type="molecule type" value="Genomic_DNA"/>
</dbReference>
<sequence>MSHIGEAFSFIVFSKICELNKIGFTANKRNFPINYHIINPYHEKSPRRLVKPNVFTSEKKENPQVNRQ</sequence>
<evidence type="ECO:0000256" key="1">
    <source>
        <dbReference type="SAM" id="MobiDB-lite"/>
    </source>
</evidence>
<name>A0A1K1RYN9_9BACT</name>
<evidence type="ECO:0000313" key="2">
    <source>
        <dbReference type="EMBL" id="SFW77280.1"/>
    </source>
</evidence>
<protein>
    <submittedName>
        <fullName evidence="2">Uncharacterized protein</fullName>
    </submittedName>
</protein>
<gene>
    <name evidence="2" type="ORF">SAMN05661012_04496</name>
</gene>
<dbReference type="AlphaFoldDB" id="A0A1K1RYN9"/>
<proteinExistence type="predicted"/>
<organism evidence="2 3">
    <name type="scientific">Chitinophaga sancti</name>
    <dbReference type="NCBI Taxonomy" id="1004"/>
    <lineage>
        <taxon>Bacteria</taxon>
        <taxon>Pseudomonadati</taxon>
        <taxon>Bacteroidota</taxon>
        <taxon>Chitinophagia</taxon>
        <taxon>Chitinophagales</taxon>
        <taxon>Chitinophagaceae</taxon>
        <taxon>Chitinophaga</taxon>
    </lineage>
</organism>